<reference evidence="1 2" key="1">
    <citation type="submission" date="2020-01" db="EMBL/GenBank/DDBJ databases">
        <title>Draft genome sequence of Cand. Neptunochlamydia vexilliferae K9.</title>
        <authorList>
            <person name="Schulz F."/>
            <person name="Koestlbacher S."/>
            <person name="Wascher F."/>
            <person name="Pizzetti I."/>
            <person name="Horn M."/>
        </authorList>
    </citation>
    <scope>NUCLEOTIDE SEQUENCE [LARGE SCALE GENOMIC DNA]</scope>
    <source>
        <strain evidence="1 2">K9</strain>
    </source>
</reference>
<evidence type="ECO:0000313" key="2">
    <source>
        <dbReference type="Proteomes" id="UP001194714"/>
    </source>
</evidence>
<dbReference type="RefSeq" id="WP_194847684.1">
    <property type="nucleotide sequence ID" value="NZ_JAAEJV010000020.1"/>
</dbReference>
<dbReference type="InterPro" id="IPR035069">
    <property type="entry name" value="TTHA1013/TTHA0281-like"/>
</dbReference>
<evidence type="ECO:0000313" key="1">
    <source>
        <dbReference type="EMBL" id="MBF5059382.1"/>
    </source>
</evidence>
<keyword evidence="2" id="KW-1185">Reference proteome</keyword>
<proteinExistence type="predicted"/>
<dbReference type="SUPFAM" id="SSF143100">
    <property type="entry name" value="TTHA1013/TTHA0281-like"/>
    <property type="match status" value="1"/>
</dbReference>
<evidence type="ECO:0008006" key="3">
    <source>
        <dbReference type="Google" id="ProtNLM"/>
    </source>
</evidence>
<gene>
    <name evidence="1" type="ORF">NEPTK9_000894</name>
</gene>
<dbReference type="InterPro" id="IPR008651">
    <property type="entry name" value="Uncharacterised_HicB"/>
</dbReference>
<dbReference type="EMBL" id="JAAEJV010000020">
    <property type="protein sequence ID" value="MBF5059382.1"/>
    <property type="molecule type" value="Genomic_DNA"/>
</dbReference>
<dbReference type="InterPro" id="IPR010985">
    <property type="entry name" value="Ribbon_hlx_hlx"/>
</dbReference>
<name>A0ABS0AZ44_9BACT</name>
<dbReference type="Proteomes" id="UP001194714">
    <property type="component" value="Unassembled WGS sequence"/>
</dbReference>
<organism evidence="1 2">
    <name type="scientific">Candidatus Neptunichlamydia vexilliferae</name>
    <dbReference type="NCBI Taxonomy" id="1651774"/>
    <lineage>
        <taxon>Bacteria</taxon>
        <taxon>Pseudomonadati</taxon>
        <taxon>Chlamydiota</taxon>
        <taxon>Chlamydiia</taxon>
        <taxon>Parachlamydiales</taxon>
        <taxon>Simkaniaceae</taxon>
        <taxon>Candidatus Neptunichlamydia</taxon>
    </lineage>
</organism>
<comment type="caution">
    <text evidence="1">The sequence shown here is derived from an EMBL/GenBank/DDBJ whole genome shotgun (WGS) entry which is preliminary data.</text>
</comment>
<accession>A0ABS0AZ44</accession>
<sequence length="107" mass="12445">MMKYKGYYGQVAYDDEAKIFHGELVGIRAVITFQGTTVEELEVAFKDSIDDYLDWCKKRRKLPEKPFSGKLNLRMRRDLHAKLATLAHQQRVSLNSYINDCLARMVS</sequence>
<protein>
    <recommendedName>
        <fullName evidence="3">HicB family protein</fullName>
    </recommendedName>
</protein>
<dbReference type="Pfam" id="PF05534">
    <property type="entry name" value="HicB"/>
    <property type="match status" value="1"/>
</dbReference>
<dbReference type="SUPFAM" id="SSF47598">
    <property type="entry name" value="Ribbon-helix-helix"/>
    <property type="match status" value="1"/>
</dbReference>